<dbReference type="FunFam" id="3.10.20.370:FF:000001">
    <property type="entry name" value="Retrovirus-related Pol polyprotein from transposon 17.6-like protein"/>
    <property type="match status" value="1"/>
</dbReference>
<keyword evidence="6" id="KW-0378">Hydrolase</keyword>
<dbReference type="InterPro" id="IPR050951">
    <property type="entry name" value="Retrovirus_Pol_polyprotein"/>
</dbReference>
<comment type="caution">
    <text evidence="11">The sequence shown here is derived from an EMBL/GenBank/DDBJ whole genome shotgun (WGS) entry which is preliminary data.</text>
</comment>
<evidence type="ECO:0000256" key="1">
    <source>
        <dbReference type="ARBA" id="ARBA00012493"/>
    </source>
</evidence>
<feature type="domain" description="CCHC-type" evidence="9">
    <location>
        <begin position="204"/>
        <end position="220"/>
    </location>
</feature>
<keyword evidence="5" id="KW-0255">Endonuclease</keyword>
<keyword evidence="8" id="KW-0863">Zinc-finger</keyword>
<sequence>MMYLIEAIKGPAGTKHISLPEFDPDKSDVDARAWCTTADLCLSEVPLQGSALIITLSKALKGSASRRLAQVSFAGMTWCDFKSLFLSRYDCVDTPAATLVKMMSGKPKEGECYAAYAARLLSTLTSRWQNMSTEQIAISTVLAHMAQFDGRIQRLAFTTKVDNRNKLQCELQALSFLKRKASTANSTDAVPEFKRSKFQSTTLKCHNCGKLGHRASDCRSRNEFKGKTANTITSASSSSGPKQRLDIICFRCGNAGHFAAKCPRSNSVGTSAAGGSSSPGAAPAAAATSERRVNVCYVSNPSGVLMNAGESYPFYYDSGAECSLIKDCVASKFSGKRVNNIVNLTGIGHVSVQSTLQILSEVIINDLRLEILFHVVPNSCLKNDILIGREILDQGFNVSMTSDSVVLCRDKVVRLTSNKPKTYTNYQIDSNKVNTDIPPEFRSRLMDLLSEYSSSFSSGVPKSRVTTGELQIRLIDPSRTVKRRPYRLSANEREVVTAKVRELEEAGIIRPSCSPFSSPVLLVKKKDGSDRMCVDYRELNDNTVSDRFPLPLIEDLVSRLGGVTWFTCLDMLSGYHQIPVQPESIERTAFVTPDGQWEYLTMPFGLKNARSVYQRAVMKALGDLANSYAVTYVDDILVIGSSVEENLFRLRTVLDKLTKAGFSLNLAKCSFLKRRVEYLGFVVENGQISPNPNKIAALSRLPPPKTITQLRQFIGLATYFRQFVPQFSKTMAPLFRLTSGKNRSIEWEPSHEAVRQRIISYLTSKHILTIFDPAHPIELHTDASAEGYGAIFIQKINGIQHVVAYYSRRTSPAESKFHSFELETLAVFNAIKHFRHYLLGRKFTVVTDCSSVKASKSKTDLSPRVHRWWAYMQSFEFDIIHREG</sequence>
<dbReference type="PROSITE" id="PS50878">
    <property type="entry name" value="RT_POL"/>
    <property type="match status" value="1"/>
</dbReference>
<dbReference type="Gene3D" id="3.10.10.10">
    <property type="entry name" value="HIV Type 1 Reverse Transcriptase, subunit A, domain 1"/>
    <property type="match status" value="1"/>
</dbReference>
<dbReference type="PANTHER" id="PTHR37984:SF5">
    <property type="entry name" value="PROTEIN NYNRIN-LIKE"/>
    <property type="match status" value="1"/>
</dbReference>
<dbReference type="PANTHER" id="PTHR37984">
    <property type="entry name" value="PROTEIN CBG26694"/>
    <property type="match status" value="1"/>
</dbReference>
<evidence type="ECO:0000256" key="4">
    <source>
        <dbReference type="ARBA" id="ARBA00022722"/>
    </source>
</evidence>
<gene>
    <name evidence="11" type="ORF">PARMNEM_LOCUS1737</name>
</gene>
<dbReference type="Gene3D" id="2.40.70.10">
    <property type="entry name" value="Acid Proteases"/>
    <property type="match status" value="1"/>
</dbReference>
<dbReference type="Pfam" id="PF17917">
    <property type="entry name" value="RT_RNaseH"/>
    <property type="match status" value="1"/>
</dbReference>
<dbReference type="GO" id="GO:0004519">
    <property type="term" value="F:endonuclease activity"/>
    <property type="evidence" value="ECO:0007669"/>
    <property type="project" value="UniProtKB-KW"/>
</dbReference>
<dbReference type="Proteomes" id="UP001314205">
    <property type="component" value="Unassembled WGS sequence"/>
</dbReference>
<keyword evidence="12" id="KW-1185">Reference proteome</keyword>
<evidence type="ECO:0000313" key="12">
    <source>
        <dbReference type="Proteomes" id="UP001314205"/>
    </source>
</evidence>
<dbReference type="SUPFAM" id="SSF57756">
    <property type="entry name" value="Retrovirus zinc finger-like domains"/>
    <property type="match status" value="1"/>
</dbReference>
<keyword evidence="8" id="KW-0862">Zinc</keyword>
<keyword evidence="8" id="KW-0479">Metal-binding</keyword>
<organism evidence="11 12">
    <name type="scientific">Parnassius mnemosyne</name>
    <name type="common">clouded apollo</name>
    <dbReference type="NCBI Taxonomy" id="213953"/>
    <lineage>
        <taxon>Eukaryota</taxon>
        <taxon>Metazoa</taxon>
        <taxon>Ecdysozoa</taxon>
        <taxon>Arthropoda</taxon>
        <taxon>Hexapoda</taxon>
        <taxon>Insecta</taxon>
        <taxon>Pterygota</taxon>
        <taxon>Neoptera</taxon>
        <taxon>Endopterygota</taxon>
        <taxon>Lepidoptera</taxon>
        <taxon>Glossata</taxon>
        <taxon>Ditrysia</taxon>
        <taxon>Papilionoidea</taxon>
        <taxon>Papilionidae</taxon>
        <taxon>Parnassiinae</taxon>
        <taxon>Parnassini</taxon>
        <taxon>Parnassius</taxon>
        <taxon>Driopa</taxon>
    </lineage>
</organism>
<dbReference type="Gene3D" id="4.10.60.10">
    <property type="entry name" value="Zinc finger, CCHC-type"/>
    <property type="match status" value="1"/>
</dbReference>
<feature type="domain" description="Reverse transcriptase" evidence="10">
    <location>
        <begin position="504"/>
        <end position="683"/>
    </location>
</feature>
<dbReference type="InterPro" id="IPR036875">
    <property type="entry name" value="Znf_CCHC_sf"/>
</dbReference>
<proteinExistence type="predicted"/>
<keyword evidence="3" id="KW-0548">Nucleotidyltransferase</keyword>
<evidence type="ECO:0000259" key="10">
    <source>
        <dbReference type="PROSITE" id="PS50878"/>
    </source>
</evidence>
<keyword evidence="2" id="KW-0808">Transferase</keyword>
<evidence type="ECO:0000256" key="8">
    <source>
        <dbReference type="PROSITE-ProRule" id="PRU00047"/>
    </source>
</evidence>
<evidence type="ECO:0000259" key="9">
    <source>
        <dbReference type="PROSITE" id="PS50158"/>
    </source>
</evidence>
<evidence type="ECO:0000256" key="6">
    <source>
        <dbReference type="ARBA" id="ARBA00022801"/>
    </source>
</evidence>
<name>A0AAV1KBF1_9NEOP</name>
<dbReference type="Gene3D" id="3.30.70.270">
    <property type="match status" value="2"/>
</dbReference>
<dbReference type="GO" id="GO:0008270">
    <property type="term" value="F:zinc ion binding"/>
    <property type="evidence" value="ECO:0007669"/>
    <property type="project" value="UniProtKB-KW"/>
</dbReference>
<evidence type="ECO:0000256" key="7">
    <source>
        <dbReference type="ARBA" id="ARBA00022918"/>
    </source>
</evidence>
<dbReference type="InterPro" id="IPR043502">
    <property type="entry name" value="DNA/RNA_pol_sf"/>
</dbReference>
<dbReference type="GO" id="GO:0003676">
    <property type="term" value="F:nucleic acid binding"/>
    <property type="evidence" value="ECO:0007669"/>
    <property type="project" value="InterPro"/>
</dbReference>
<dbReference type="EC" id="2.7.7.49" evidence="1"/>
<keyword evidence="7" id="KW-0695">RNA-directed DNA polymerase</keyword>
<dbReference type="InterPro" id="IPR001878">
    <property type="entry name" value="Znf_CCHC"/>
</dbReference>
<dbReference type="SMART" id="SM00343">
    <property type="entry name" value="ZnF_C2HC"/>
    <property type="match status" value="2"/>
</dbReference>
<dbReference type="InterPro" id="IPR000477">
    <property type="entry name" value="RT_dom"/>
</dbReference>
<dbReference type="GO" id="GO:0016787">
    <property type="term" value="F:hydrolase activity"/>
    <property type="evidence" value="ECO:0007669"/>
    <property type="project" value="UniProtKB-KW"/>
</dbReference>
<dbReference type="CDD" id="cd09274">
    <property type="entry name" value="RNase_HI_RT_Ty3"/>
    <property type="match status" value="1"/>
</dbReference>
<protein>
    <recommendedName>
        <fullName evidence="1">RNA-directed DNA polymerase</fullName>
        <ecNumber evidence="1">2.7.7.49</ecNumber>
    </recommendedName>
</protein>
<evidence type="ECO:0000256" key="2">
    <source>
        <dbReference type="ARBA" id="ARBA00022679"/>
    </source>
</evidence>
<evidence type="ECO:0000256" key="3">
    <source>
        <dbReference type="ARBA" id="ARBA00022695"/>
    </source>
</evidence>
<dbReference type="Pfam" id="PF00098">
    <property type="entry name" value="zf-CCHC"/>
    <property type="match status" value="2"/>
</dbReference>
<evidence type="ECO:0000313" key="11">
    <source>
        <dbReference type="EMBL" id="CAK1579854.1"/>
    </source>
</evidence>
<dbReference type="AlphaFoldDB" id="A0AAV1KBF1"/>
<dbReference type="GO" id="GO:0003964">
    <property type="term" value="F:RNA-directed DNA polymerase activity"/>
    <property type="evidence" value="ECO:0007669"/>
    <property type="project" value="UniProtKB-KW"/>
</dbReference>
<keyword evidence="4" id="KW-0540">Nuclease</keyword>
<dbReference type="FunFam" id="3.30.70.270:FF:000020">
    <property type="entry name" value="Transposon Tf2-6 polyprotein-like Protein"/>
    <property type="match status" value="1"/>
</dbReference>
<dbReference type="EMBL" id="CAVLGL010000013">
    <property type="protein sequence ID" value="CAK1579854.1"/>
    <property type="molecule type" value="Genomic_DNA"/>
</dbReference>
<dbReference type="PROSITE" id="PS50158">
    <property type="entry name" value="ZF_CCHC"/>
    <property type="match status" value="2"/>
</dbReference>
<reference evidence="11 12" key="1">
    <citation type="submission" date="2023-11" db="EMBL/GenBank/DDBJ databases">
        <authorList>
            <person name="Hedman E."/>
            <person name="Englund M."/>
            <person name="Stromberg M."/>
            <person name="Nyberg Akerstrom W."/>
            <person name="Nylinder S."/>
            <person name="Jareborg N."/>
            <person name="Kallberg Y."/>
            <person name="Kronander E."/>
        </authorList>
    </citation>
    <scope>NUCLEOTIDE SEQUENCE [LARGE SCALE GENOMIC DNA]</scope>
</reference>
<dbReference type="InterPro" id="IPR041373">
    <property type="entry name" value="RT_RNaseH"/>
</dbReference>
<dbReference type="InterPro" id="IPR021109">
    <property type="entry name" value="Peptidase_aspartic_dom_sf"/>
</dbReference>
<dbReference type="CDD" id="cd01647">
    <property type="entry name" value="RT_LTR"/>
    <property type="match status" value="1"/>
</dbReference>
<dbReference type="InterPro" id="IPR043128">
    <property type="entry name" value="Rev_trsase/Diguanyl_cyclase"/>
</dbReference>
<feature type="domain" description="CCHC-type" evidence="9">
    <location>
        <begin position="249"/>
        <end position="264"/>
    </location>
</feature>
<accession>A0AAV1KBF1</accession>
<dbReference type="Pfam" id="PF00078">
    <property type="entry name" value="RVT_1"/>
    <property type="match status" value="1"/>
</dbReference>
<evidence type="ECO:0000256" key="5">
    <source>
        <dbReference type="ARBA" id="ARBA00022759"/>
    </source>
</evidence>
<dbReference type="SUPFAM" id="SSF56672">
    <property type="entry name" value="DNA/RNA polymerases"/>
    <property type="match status" value="1"/>
</dbReference>